<keyword evidence="3" id="KW-1185">Reference proteome</keyword>
<gene>
    <name evidence="2" type="ordered locus">Hbal_2360</name>
</gene>
<organism evidence="2 3">
    <name type="scientific">Hirschia baltica (strain ATCC 49814 / DSM 5838 / IFAM 1418)</name>
    <dbReference type="NCBI Taxonomy" id="582402"/>
    <lineage>
        <taxon>Bacteria</taxon>
        <taxon>Pseudomonadati</taxon>
        <taxon>Pseudomonadota</taxon>
        <taxon>Alphaproteobacteria</taxon>
        <taxon>Hyphomonadales</taxon>
        <taxon>Hyphomonadaceae</taxon>
        <taxon>Hirschia</taxon>
    </lineage>
</organism>
<feature type="compositionally biased region" description="Polar residues" evidence="1">
    <location>
        <begin position="1"/>
        <end position="14"/>
    </location>
</feature>
<proteinExistence type="predicted"/>
<evidence type="ECO:0000256" key="1">
    <source>
        <dbReference type="SAM" id="MobiDB-lite"/>
    </source>
</evidence>
<dbReference type="Proteomes" id="UP000002745">
    <property type="component" value="Chromosome"/>
</dbReference>
<dbReference type="HOGENOM" id="CLU_2167484_0_0_5"/>
<dbReference type="EMBL" id="CP001678">
    <property type="protein sequence ID" value="ACT60040.1"/>
    <property type="molecule type" value="Genomic_DNA"/>
</dbReference>
<reference evidence="3" key="1">
    <citation type="journal article" date="2011" name="J. Bacteriol.">
        <title>Genome sequences of eight morphologically diverse alphaproteobacteria.</title>
        <authorList>
            <consortium name="US DOE Joint Genome Institute"/>
            <person name="Brown P.J."/>
            <person name="Kysela D.T."/>
            <person name="Buechlein A."/>
            <person name="Hemmerich C."/>
            <person name="Brun Y.V."/>
        </authorList>
    </citation>
    <scope>NUCLEOTIDE SEQUENCE [LARGE SCALE GENOMIC DNA]</scope>
    <source>
        <strain evidence="3">ATCC 49814 / DSM 5838 / IFAM 1418</strain>
    </source>
</reference>
<feature type="region of interest" description="Disordered" evidence="1">
    <location>
        <begin position="1"/>
        <end position="61"/>
    </location>
</feature>
<feature type="compositionally biased region" description="Basic and acidic residues" evidence="1">
    <location>
        <begin position="15"/>
        <end position="37"/>
    </location>
</feature>
<accession>C6XN96</accession>
<evidence type="ECO:0000313" key="2">
    <source>
        <dbReference type="EMBL" id="ACT60040.1"/>
    </source>
</evidence>
<protein>
    <submittedName>
        <fullName evidence="2">Uncharacterized protein</fullName>
    </submittedName>
</protein>
<dbReference type="RefSeq" id="WP_015828190.1">
    <property type="nucleotide sequence ID" value="NC_012982.1"/>
</dbReference>
<dbReference type="OrthoDB" id="9905366at2"/>
<sequence>MRITPTTPCQTLNRRASDNKIERRSVNSGRRLGDRRGASTTRQSQERARHSNHQAHTSNLDNQWISPVFAAHIIGQHTDDTQTKSNAINANRAYDKVVNPYLRPLHTRTA</sequence>
<dbReference type="KEGG" id="hba:Hbal_2360"/>
<name>C6XN96_HIRBI</name>
<evidence type="ECO:0000313" key="3">
    <source>
        <dbReference type="Proteomes" id="UP000002745"/>
    </source>
</evidence>
<dbReference type="AlphaFoldDB" id="C6XN96"/>